<name>A0ABV9FCJ5_9BACL</name>
<evidence type="ECO:0000256" key="2">
    <source>
        <dbReference type="SAM" id="SignalP"/>
    </source>
</evidence>
<protein>
    <submittedName>
        <fullName evidence="3">ABC transporter substrate-binding protein</fullName>
    </submittedName>
</protein>
<dbReference type="Pfam" id="PF01547">
    <property type="entry name" value="SBP_bac_1"/>
    <property type="match status" value="1"/>
</dbReference>
<keyword evidence="4" id="KW-1185">Reference proteome</keyword>
<gene>
    <name evidence="3" type="ORF">ACFO3S_14845</name>
</gene>
<dbReference type="Proteomes" id="UP001596028">
    <property type="component" value="Unassembled WGS sequence"/>
</dbReference>
<dbReference type="InterPro" id="IPR050490">
    <property type="entry name" value="Bact_solute-bd_prot1"/>
</dbReference>
<dbReference type="CDD" id="cd14748">
    <property type="entry name" value="PBP2_UgpB"/>
    <property type="match status" value="1"/>
</dbReference>
<comment type="caution">
    <text evidence="3">The sequence shown here is derived from an EMBL/GenBank/DDBJ whole genome shotgun (WGS) entry which is preliminary data.</text>
</comment>
<proteinExistence type="predicted"/>
<keyword evidence="2" id="KW-0732">Signal</keyword>
<dbReference type="RefSeq" id="WP_378097491.1">
    <property type="nucleotide sequence ID" value="NZ_JBHSEP010000010.1"/>
</dbReference>
<feature type="chain" id="PRO_5046517134" evidence="2">
    <location>
        <begin position="22"/>
        <end position="463"/>
    </location>
</feature>
<feature type="region of interest" description="Disordered" evidence="1">
    <location>
        <begin position="29"/>
        <end position="55"/>
    </location>
</feature>
<reference evidence="4" key="1">
    <citation type="journal article" date="2019" name="Int. J. Syst. Evol. Microbiol.">
        <title>The Global Catalogue of Microorganisms (GCM) 10K type strain sequencing project: providing services to taxonomists for standard genome sequencing and annotation.</title>
        <authorList>
            <consortium name="The Broad Institute Genomics Platform"/>
            <consortium name="The Broad Institute Genome Sequencing Center for Infectious Disease"/>
            <person name="Wu L."/>
            <person name="Ma J."/>
        </authorList>
    </citation>
    <scope>NUCLEOTIDE SEQUENCE [LARGE SCALE GENOMIC DNA]</scope>
    <source>
        <strain evidence="4">CCUG 49571</strain>
    </source>
</reference>
<organism evidence="3 4">
    <name type="scientific">Cohnella hongkongensis</name>
    <dbReference type="NCBI Taxonomy" id="178337"/>
    <lineage>
        <taxon>Bacteria</taxon>
        <taxon>Bacillati</taxon>
        <taxon>Bacillota</taxon>
        <taxon>Bacilli</taxon>
        <taxon>Bacillales</taxon>
        <taxon>Paenibacillaceae</taxon>
        <taxon>Cohnella</taxon>
    </lineage>
</organism>
<dbReference type="EMBL" id="JBHSEP010000010">
    <property type="protein sequence ID" value="MFC4599526.1"/>
    <property type="molecule type" value="Genomic_DNA"/>
</dbReference>
<dbReference type="Gene3D" id="3.40.190.10">
    <property type="entry name" value="Periplasmic binding protein-like II"/>
    <property type="match status" value="2"/>
</dbReference>
<dbReference type="PANTHER" id="PTHR43649">
    <property type="entry name" value="ARABINOSE-BINDING PROTEIN-RELATED"/>
    <property type="match status" value="1"/>
</dbReference>
<sequence length="463" mass="51395">MKRKSVTICLSLVLTLGLLLAACSGDGNKGGTGSQAPSSGSPSESSSPESPSAPAGKVELDFWTFWGSETRRPIIEKIINDFNESQDRIVVKHTYLPWGDIWTKSTAAIAAGSPPDVIVQDINNGPARAANGQVTNITEYVERDDVKDWFYPELWNTVLYNDDVYALPFNTDTRFLFYNKEAFREAGLDPEKPPTTWDELEEYAIRLDKKSGNRYDRIGFYPLWGNFGYDAWLLNAESDGLSYFNYATGEVTIDTPAKREAIHWINKWTERLGQSTVDAFKAEFGSQQADPFIAGKVAMIVTTGTFYTQLRDYAPDMDFGVAAVPEKSPGNGHWTSGGGFVVEIPAGVKDPDAAWEFLKWLGGPQAQEHWAAMNFDNVANIAAAESAIHHEALSEKGKEVYQFAVDNMKWTKINPMPLEAPQYWDLKNPQIDAALLGQKTPEQALAQAQKDVEDLVAREKAKQ</sequence>
<dbReference type="InterPro" id="IPR006059">
    <property type="entry name" value="SBP"/>
</dbReference>
<evidence type="ECO:0000313" key="4">
    <source>
        <dbReference type="Proteomes" id="UP001596028"/>
    </source>
</evidence>
<dbReference type="PANTHER" id="PTHR43649:SF12">
    <property type="entry name" value="DIACETYLCHITOBIOSE BINDING PROTEIN DASA"/>
    <property type="match status" value="1"/>
</dbReference>
<accession>A0ABV9FCJ5</accession>
<feature type="signal peptide" evidence="2">
    <location>
        <begin position="1"/>
        <end position="21"/>
    </location>
</feature>
<evidence type="ECO:0000256" key="1">
    <source>
        <dbReference type="SAM" id="MobiDB-lite"/>
    </source>
</evidence>
<dbReference type="PROSITE" id="PS51257">
    <property type="entry name" value="PROKAR_LIPOPROTEIN"/>
    <property type="match status" value="1"/>
</dbReference>
<dbReference type="SUPFAM" id="SSF53850">
    <property type="entry name" value="Periplasmic binding protein-like II"/>
    <property type="match status" value="1"/>
</dbReference>
<feature type="compositionally biased region" description="Low complexity" evidence="1">
    <location>
        <begin position="34"/>
        <end position="55"/>
    </location>
</feature>
<evidence type="ECO:0000313" key="3">
    <source>
        <dbReference type="EMBL" id="MFC4599526.1"/>
    </source>
</evidence>